<comment type="caution">
    <text evidence="1">The sequence shown here is derived from an EMBL/GenBank/DDBJ whole genome shotgun (WGS) entry which is preliminary data.</text>
</comment>
<dbReference type="RefSeq" id="WP_094454535.1">
    <property type="nucleotide sequence ID" value="NZ_NOXU01000023.1"/>
</dbReference>
<protein>
    <submittedName>
        <fullName evidence="1">Uncharacterized protein</fullName>
    </submittedName>
</protein>
<dbReference type="EMBL" id="NOXU01000023">
    <property type="protein sequence ID" value="OYQ36244.1"/>
    <property type="molecule type" value="Genomic_DNA"/>
</dbReference>
<keyword evidence="2" id="KW-1185">Reference proteome</keyword>
<sequence>MTDHPAGSIRLLRLVADDLARRGRLAEAAQAGASAVAPECDGRIDRALARLGLVADAALAESYA</sequence>
<gene>
    <name evidence="1" type="ORF">CHU95_05500</name>
</gene>
<name>A0A255Z5Q7_9PROT</name>
<dbReference type="AlphaFoldDB" id="A0A255Z5Q7"/>
<reference evidence="1 2" key="1">
    <citation type="submission" date="2017-07" db="EMBL/GenBank/DDBJ databases">
        <title>Niveispirillum cyanobacteriorum sp. nov., isolated from cyanobacterial aggregates in a eutrophic lake.</title>
        <authorList>
            <person name="Cai H."/>
        </authorList>
    </citation>
    <scope>NUCLEOTIDE SEQUENCE [LARGE SCALE GENOMIC DNA]</scope>
    <source>
        <strain evidence="2">TH1-14</strain>
    </source>
</reference>
<evidence type="ECO:0000313" key="1">
    <source>
        <dbReference type="EMBL" id="OYQ36244.1"/>
    </source>
</evidence>
<accession>A0A255Z5Q7</accession>
<proteinExistence type="predicted"/>
<organism evidence="1 2">
    <name type="scientific">Niveispirillum lacus</name>
    <dbReference type="NCBI Taxonomy" id="1981099"/>
    <lineage>
        <taxon>Bacteria</taxon>
        <taxon>Pseudomonadati</taxon>
        <taxon>Pseudomonadota</taxon>
        <taxon>Alphaproteobacteria</taxon>
        <taxon>Rhodospirillales</taxon>
        <taxon>Azospirillaceae</taxon>
        <taxon>Niveispirillum</taxon>
    </lineage>
</organism>
<evidence type="ECO:0000313" key="2">
    <source>
        <dbReference type="Proteomes" id="UP000216998"/>
    </source>
</evidence>
<dbReference type="Proteomes" id="UP000216998">
    <property type="component" value="Unassembled WGS sequence"/>
</dbReference>